<keyword evidence="3 6" id="KW-0812">Transmembrane</keyword>
<dbReference type="GO" id="GO:0006890">
    <property type="term" value="P:retrograde vesicle-mediated transport, Golgi to endoplasmic reticulum"/>
    <property type="evidence" value="ECO:0007669"/>
    <property type="project" value="TreeGrafter"/>
</dbReference>
<protein>
    <recommendedName>
        <fullName evidence="6">Endoplasmic reticulum-Golgi intermediate compartment protein</fullName>
    </recommendedName>
</protein>
<evidence type="ECO:0000256" key="1">
    <source>
        <dbReference type="ARBA" id="ARBA00004141"/>
    </source>
</evidence>
<dbReference type="GO" id="GO:0030134">
    <property type="term" value="C:COPII-coated ER to Golgi transport vesicle"/>
    <property type="evidence" value="ECO:0007669"/>
    <property type="project" value="TreeGrafter"/>
</dbReference>
<proteinExistence type="inferred from homology"/>
<evidence type="ECO:0000256" key="2">
    <source>
        <dbReference type="ARBA" id="ARBA00005648"/>
    </source>
</evidence>
<dbReference type="InterPro" id="IPR045888">
    <property type="entry name" value="Erv"/>
</dbReference>
<gene>
    <name evidence="9" type="ORF">LAME_0B01002G</name>
</gene>
<evidence type="ECO:0000259" key="7">
    <source>
        <dbReference type="Pfam" id="PF07970"/>
    </source>
</evidence>
<evidence type="ECO:0000256" key="4">
    <source>
        <dbReference type="ARBA" id="ARBA00022989"/>
    </source>
</evidence>
<keyword evidence="6" id="KW-0333">Golgi apparatus</keyword>
<dbReference type="GO" id="GO:0005789">
    <property type="term" value="C:endoplasmic reticulum membrane"/>
    <property type="evidence" value="ECO:0007669"/>
    <property type="project" value="UniProtKB-SubCell"/>
</dbReference>
<dbReference type="Proteomes" id="UP000191144">
    <property type="component" value="Chromosome B"/>
</dbReference>
<dbReference type="OrthoDB" id="270930at2759"/>
<dbReference type="EMBL" id="LT598478">
    <property type="protein sequence ID" value="SCU79935.1"/>
    <property type="molecule type" value="Genomic_DNA"/>
</dbReference>
<sequence length="401" mass="45686">MKKSTLLSIDAFAKTEEDVRIRTRTGGLITLSCVLVTFMLLFSEWRQLHKVVSRPELVVDRDRHLKLDLNMDVTFPHMPCYLLNMDILDSSGELQLDLLESGWSKTRLDSSGQSLGTENFKIGQQDRVEPTDENYCGPCYGAKDQSQNEQKPKEEWICCQTCEDVRTAYMDAQWAFFDGKDIEQCEREGYVEKVNKHINEGCRIKGKAKLNRIEGNLHFAPGKAYRNAQGHFHDISLYEKNSNLNLNHIVHHLSFGQQLEGDATESVSTAPLDGKIVSPDFDTHYHQFSYFVKIVPTRFEYLDGAKTETTQFSTTYHSRPVRGGRDSDHPNTVHSRKGFPSLYVFFEMSPLKVINKQQHAQTWSGFLLNCITSIGGILAVGTVLDKITYKAQRSLWGKKST</sequence>
<evidence type="ECO:0000313" key="10">
    <source>
        <dbReference type="Proteomes" id="UP000191144"/>
    </source>
</evidence>
<dbReference type="Pfam" id="PF13850">
    <property type="entry name" value="ERGIC_N"/>
    <property type="match status" value="1"/>
</dbReference>
<keyword evidence="4 6" id="KW-1133">Transmembrane helix</keyword>
<dbReference type="InterPro" id="IPR012936">
    <property type="entry name" value="Erv_C"/>
</dbReference>
<dbReference type="PANTHER" id="PTHR10984:SF25">
    <property type="entry name" value="ENDOPLASMIC RETICULUM-GOLGI INTERMEDIATE COMPARTMENT PROTEIN 3"/>
    <property type="match status" value="1"/>
</dbReference>
<dbReference type="GO" id="GO:0000139">
    <property type="term" value="C:Golgi membrane"/>
    <property type="evidence" value="ECO:0007669"/>
    <property type="project" value="UniProtKB-SubCell"/>
</dbReference>
<accession>A0A1G4ISX2</accession>
<evidence type="ECO:0000256" key="3">
    <source>
        <dbReference type="ARBA" id="ARBA00022692"/>
    </source>
</evidence>
<comment type="similarity">
    <text evidence="2 6">Belongs to the ERGIC family.</text>
</comment>
<keyword evidence="6" id="KW-0813">Transport</keyword>
<dbReference type="Pfam" id="PF07970">
    <property type="entry name" value="COPIIcoated_ERV"/>
    <property type="match status" value="1"/>
</dbReference>
<evidence type="ECO:0000256" key="6">
    <source>
        <dbReference type="RuleBase" id="RU369013"/>
    </source>
</evidence>
<evidence type="ECO:0000256" key="5">
    <source>
        <dbReference type="ARBA" id="ARBA00023136"/>
    </source>
</evidence>
<reference evidence="10" key="1">
    <citation type="submission" date="2016-03" db="EMBL/GenBank/DDBJ databases">
        <authorList>
            <person name="Devillers Hugo."/>
        </authorList>
    </citation>
    <scope>NUCLEOTIDE SEQUENCE [LARGE SCALE GENOMIC DNA]</scope>
</reference>
<keyword evidence="5 6" id="KW-0472">Membrane</keyword>
<feature type="domain" description="Endoplasmic reticulum vesicle transporter C-terminal" evidence="7">
    <location>
        <begin position="139"/>
        <end position="385"/>
    </location>
</feature>
<dbReference type="AlphaFoldDB" id="A0A1G4ISX2"/>
<keyword evidence="6" id="KW-0256">Endoplasmic reticulum</keyword>
<keyword evidence="6" id="KW-0931">ER-Golgi transport</keyword>
<comment type="function">
    <text evidence="6">Plays a role in transport between endoplasmic reticulum and Golgi.</text>
</comment>
<organism evidence="9 10">
    <name type="scientific">Lachancea meyersii CBS 8951</name>
    <dbReference type="NCBI Taxonomy" id="1266667"/>
    <lineage>
        <taxon>Eukaryota</taxon>
        <taxon>Fungi</taxon>
        <taxon>Dikarya</taxon>
        <taxon>Ascomycota</taxon>
        <taxon>Saccharomycotina</taxon>
        <taxon>Saccharomycetes</taxon>
        <taxon>Saccharomycetales</taxon>
        <taxon>Saccharomycetaceae</taxon>
        <taxon>Lachancea</taxon>
    </lineage>
</organism>
<name>A0A1G4ISX2_9SACH</name>
<comment type="subcellular location">
    <subcellularLocation>
        <location evidence="6">Endoplasmic reticulum membrane</location>
        <topology evidence="6">Multi-pass membrane protein</topology>
    </subcellularLocation>
    <subcellularLocation>
        <location evidence="6">Endoplasmic reticulum-Golgi intermediate compartment membrane</location>
        <topology evidence="6">Multi-pass membrane protein</topology>
    </subcellularLocation>
    <subcellularLocation>
        <location evidence="6">Golgi apparatus membrane</location>
        <topology evidence="6">Multi-pass membrane protein</topology>
    </subcellularLocation>
    <subcellularLocation>
        <location evidence="1">Membrane</location>
        <topology evidence="1">Multi-pass membrane protein</topology>
    </subcellularLocation>
</comment>
<feature type="domain" description="Endoplasmic reticulum vesicle transporter N-terminal" evidence="8">
    <location>
        <begin position="7"/>
        <end position="95"/>
    </location>
</feature>
<feature type="transmembrane region" description="Helical" evidence="6">
    <location>
        <begin position="21"/>
        <end position="42"/>
    </location>
</feature>
<feature type="transmembrane region" description="Helical" evidence="6">
    <location>
        <begin position="363"/>
        <end position="384"/>
    </location>
</feature>
<dbReference type="PANTHER" id="PTHR10984">
    <property type="entry name" value="ENDOPLASMIC RETICULUM-GOLGI INTERMEDIATE COMPARTMENT PROTEIN"/>
    <property type="match status" value="1"/>
</dbReference>
<keyword evidence="10" id="KW-1185">Reference proteome</keyword>
<dbReference type="InterPro" id="IPR039542">
    <property type="entry name" value="Erv_N"/>
</dbReference>
<evidence type="ECO:0000259" key="8">
    <source>
        <dbReference type="Pfam" id="PF13850"/>
    </source>
</evidence>
<evidence type="ECO:0000313" key="9">
    <source>
        <dbReference type="EMBL" id="SCU79935.1"/>
    </source>
</evidence>
<dbReference type="GO" id="GO:0006888">
    <property type="term" value="P:endoplasmic reticulum to Golgi vesicle-mediated transport"/>
    <property type="evidence" value="ECO:0007669"/>
    <property type="project" value="UniProtKB-UniRule"/>
</dbReference>
<dbReference type="GO" id="GO:0033116">
    <property type="term" value="C:endoplasmic reticulum-Golgi intermediate compartment membrane"/>
    <property type="evidence" value="ECO:0007669"/>
    <property type="project" value="UniProtKB-SubCell"/>
</dbReference>